<dbReference type="AlphaFoldDB" id="A0AAW8SW15"/>
<evidence type="ECO:0000256" key="1">
    <source>
        <dbReference type="ARBA" id="ARBA00023015"/>
    </source>
</evidence>
<keyword evidence="1" id="KW-0805">Transcription regulation</keyword>
<organism evidence="4 5">
    <name type="scientific">Enterococcus raffinosus</name>
    <dbReference type="NCBI Taxonomy" id="71452"/>
    <lineage>
        <taxon>Bacteria</taxon>
        <taxon>Bacillati</taxon>
        <taxon>Bacillota</taxon>
        <taxon>Bacilli</taxon>
        <taxon>Lactobacillales</taxon>
        <taxon>Enterococcaceae</taxon>
        <taxon>Enterococcus</taxon>
    </lineage>
</organism>
<dbReference type="EMBL" id="JARPXM010000013">
    <property type="protein sequence ID" value="MDT2539053.1"/>
    <property type="molecule type" value="Genomic_DNA"/>
</dbReference>
<protein>
    <submittedName>
        <fullName evidence="4">Helix-turn-helix domain-containing protein</fullName>
    </submittedName>
</protein>
<sequence length="501" mass="59473">MNTQDLIEEYLLDKKSRVKLSILQFLADNPFYITREYLAEHFEMSSLNFSLYLKELEKDLLSLELSTQPLLKRNHFIRTNLPYKDLAEYYYRLLVDYCEQSTNYNILISLLRKDTNSVLSISENTNFSVSYIYSRMKAINAFLFYYGIKVDFSKPGKKTIEGNELQLHYCIIDIYWNIHSNIDIHFNAAVCQRVLPTLNLYVKEEAIQNLEKGMLDKLYILIDLCLKNFPINSLDVIRTQLQALPISELFSHAYFDILKPEAPVSSELHTIINTLSRLLISKTETSEINLIQYELLLKMNIPHFNYAKDLLESFVQQFDLVIPENDKIIYTLNFFRNQIYFEVLTENQPNTMMASYSIYDEKAQNDVKNKIKQFYQTFKHQKKTDYPFILYQKQQWLLEDLIHIYDRYSKKKRIIIGVNFTRDYYINDDLCSQIEQHFGTENVFLKKKVMKSCDIIISDCLISDLPEKTKIIYLIDGDITSKKIKHMFRQLSDHLFDLHQE</sequence>
<dbReference type="InterPro" id="IPR007737">
    <property type="entry name" value="Mga_HTH"/>
</dbReference>
<evidence type="ECO:0000259" key="3">
    <source>
        <dbReference type="Pfam" id="PF05043"/>
    </source>
</evidence>
<accession>A0AAW8SW15</accession>
<evidence type="ECO:0000256" key="2">
    <source>
        <dbReference type="ARBA" id="ARBA00023163"/>
    </source>
</evidence>
<dbReference type="Pfam" id="PF05043">
    <property type="entry name" value="Mga"/>
    <property type="match status" value="1"/>
</dbReference>
<dbReference type="Proteomes" id="UP001249240">
    <property type="component" value="Unassembled WGS sequence"/>
</dbReference>
<dbReference type="RefSeq" id="WP_010743510.1">
    <property type="nucleotide sequence ID" value="NZ_BAAAXM010000027.1"/>
</dbReference>
<comment type="caution">
    <text evidence="4">The sequence shown here is derived from an EMBL/GenBank/DDBJ whole genome shotgun (WGS) entry which is preliminary data.</text>
</comment>
<dbReference type="InterPro" id="IPR050661">
    <property type="entry name" value="BglG_antiterminators"/>
</dbReference>
<feature type="domain" description="Mga helix-turn-helix" evidence="3">
    <location>
        <begin position="96"/>
        <end position="175"/>
    </location>
</feature>
<dbReference type="PANTHER" id="PTHR30185">
    <property type="entry name" value="CRYPTIC BETA-GLUCOSIDE BGL OPERON ANTITERMINATOR"/>
    <property type="match status" value="1"/>
</dbReference>
<name>A0AAW8SW15_9ENTE</name>
<evidence type="ECO:0000313" key="4">
    <source>
        <dbReference type="EMBL" id="MDT2539053.1"/>
    </source>
</evidence>
<gene>
    <name evidence="4" type="ORF">P7D78_13035</name>
</gene>
<dbReference type="PANTHER" id="PTHR30185:SF18">
    <property type="entry name" value="TRANSCRIPTIONAL REGULATOR MTLR"/>
    <property type="match status" value="1"/>
</dbReference>
<keyword evidence="2" id="KW-0804">Transcription</keyword>
<proteinExistence type="predicted"/>
<evidence type="ECO:0000313" key="5">
    <source>
        <dbReference type="Proteomes" id="UP001249240"/>
    </source>
</evidence>
<reference evidence="4" key="1">
    <citation type="submission" date="2023-03" db="EMBL/GenBank/DDBJ databases">
        <authorList>
            <person name="Shen W."/>
            <person name="Cai J."/>
        </authorList>
    </citation>
    <scope>NUCLEOTIDE SEQUENCE</scope>
    <source>
        <strain evidence="4">B646-2</strain>
    </source>
</reference>